<accession>A0ABN9MJZ8</accession>
<dbReference type="SUPFAM" id="SSF53335">
    <property type="entry name" value="S-adenosyl-L-methionine-dependent methyltransferases"/>
    <property type="match status" value="1"/>
</dbReference>
<evidence type="ECO:0000313" key="2">
    <source>
        <dbReference type="Proteomes" id="UP001176940"/>
    </source>
</evidence>
<evidence type="ECO:0000313" key="1">
    <source>
        <dbReference type="EMBL" id="CAJ0964579.1"/>
    </source>
</evidence>
<dbReference type="PANTHER" id="PTHR42873:SF1">
    <property type="entry name" value="S-ADENOSYLMETHIONINE-DEPENDENT METHYLTRANSFERASE DOMAIN-CONTAINING PROTEIN"/>
    <property type="match status" value="1"/>
</dbReference>
<dbReference type="Gene3D" id="3.30.750.80">
    <property type="entry name" value="RNA methyltransferase domain (HRMD) like"/>
    <property type="match status" value="1"/>
</dbReference>
<protein>
    <submittedName>
        <fullName evidence="1">Uncharacterized protein</fullName>
    </submittedName>
</protein>
<gene>
    <name evidence="1" type="ORF">RIMI_LOCUS19386895</name>
</gene>
<dbReference type="CDD" id="cd11572">
    <property type="entry name" value="RlmI_M_like"/>
    <property type="match status" value="1"/>
</dbReference>
<comment type="caution">
    <text evidence="1">The sequence shown here is derived from an EMBL/GenBank/DDBJ whole genome shotgun (WGS) entry which is preliminary data.</text>
</comment>
<dbReference type="PANTHER" id="PTHR42873">
    <property type="entry name" value="RIBOSOMAL RNA LARGE SUBUNIT METHYLTRANSFERASE"/>
    <property type="match status" value="1"/>
</dbReference>
<dbReference type="InterPro" id="IPR029063">
    <property type="entry name" value="SAM-dependent_MTases_sf"/>
</dbReference>
<sequence length="126" mass="14395">MKLSISPFFTRRLQQANLWRRDWLAKRDGLDSYRLIAGESDGLPGFITIDRFTNTLVVQLLSAGRNTKELHSLPHYKTYYPECSIYDRSDVAVRKKEGLELTQGLISGSLPKPLQPIEETRNETVG</sequence>
<proteinExistence type="predicted"/>
<keyword evidence="2" id="KW-1185">Reference proteome</keyword>
<dbReference type="Proteomes" id="UP001176940">
    <property type="component" value="Unassembled WGS sequence"/>
</dbReference>
<reference evidence="1" key="1">
    <citation type="submission" date="2023-07" db="EMBL/GenBank/DDBJ databases">
        <authorList>
            <person name="Stuckert A."/>
        </authorList>
    </citation>
    <scope>NUCLEOTIDE SEQUENCE</scope>
</reference>
<organism evidence="1 2">
    <name type="scientific">Ranitomeya imitator</name>
    <name type="common">mimic poison frog</name>
    <dbReference type="NCBI Taxonomy" id="111125"/>
    <lineage>
        <taxon>Eukaryota</taxon>
        <taxon>Metazoa</taxon>
        <taxon>Chordata</taxon>
        <taxon>Craniata</taxon>
        <taxon>Vertebrata</taxon>
        <taxon>Euteleostomi</taxon>
        <taxon>Amphibia</taxon>
        <taxon>Batrachia</taxon>
        <taxon>Anura</taxon>
        <taxon>Neobatrachia</taxon>
        <taxon>Hyloidea</taxon>
        <taxon>Dendrobatidae</taxon>
        <taxon>Dendrobatinae</taxon>
        <taxon>Ranitomeya</taxon>
    </lineage>
</organism>
<name>A0ABN9MJZ8_9NEOB</name>
<dbReference type="EMBL" id="CAUEEQ010061785">
    <property type="protein sequence ID" value="CAJ0964579.1"/>
    <property type="molecule type" value="Genomic_DNA"/>
</dbReference>